<organism evidence="2 3">
    <name type="scientific">Seohaeicola saemankumensis</name>
    <dbReference type="NCBI Taxonomy" id="481181"/>
    <lineage>
        <taxon>Bacteria</taxon>
        <taxon>Pseudomonadati</taxon>
        <taxon>Pseudomonadota</taxon>
        <taxon>Alphaproteobacteria</taxon>
        <taxon>Rhodobacterales</taxon>
        <taxon>Roseobacteraceae</taxon>
        <taxon>Seohaeicola</taxon>
    </lineage>
</organism>
<evidence type="ECO:0000256" key="1">
    <source>
        <dbReference type="SAM" id="MobiDB-lite"/>
    </source>
</evidence>
<comment type="caution">
    <text evidence="2">The sequence shown here is derived from an EMBL/GenBank/DDBJ whole genome shotgun (WGS) entry which is preliminary data.</text>
</comment>
<reference evidence="3" key="1">
    <citation type="journal article" date="2019" name="Int. J. Syst. Evol. Microbiol.">
        <title>The Global Catalogue of Microorganisms (GCM) 10K type strain sequencing project: providing services to taxonomists for standard genome sequencing and annotation.</title>
        <authorList>
            <consortium name="The Broad Institute Genomics Platform"/>
            <consortium name="The Broad Institute Genome Sequencing Center for Infectious Disease"/>
            <person name="Wu L."/>
            <person name="Ma J."/>
        </authorList>
    </citation>
    <scope>NUCLEOTIDE SEQUENCE [LARGE SCALE GENOMIC DNA]</scope>
    <source>
        <strain evidence="3">CCUG 55328</strain>
    </source>
</reference>
<evidence type="ECO:0000313" key="2">
    <source>
        <dbReference type="EMBL" id="MFD1194741.1"/>
    </source>
</evidence>
<evidence type="ECO:0000313" key="3">
    <source>
        <dbReference type="Proteomes" id="UP001597151"/>
    </source>
</evidence>
<dbReference type="EMBL" id="JBHTKR010000003">
    <property type="protein sequence ID" value="MFD1194741.1"/>
    <property type="molecule type" value="Genomic_DNA"/>
</dbReference>
<keyword evidence="3" id="KW-1185">Reference proteome</keyword>
<gene>
    <name evidence="2" type="ORF">ACFQ3C_08665</name>
</gene>
<dbReference type="RefSeq" id="WP_380790607.1">
    <property type="nucleotide sequence ID" value="NZ_JBHTKR010000003.1"/>
</dbReference>
<accession>A0ABW3TFF1</accession>
<protein>
    <submittedName>
        <fullName evidence="2">Uncharacterized protein</fullName>
    </submittedName>
</protein>
<dbReference type="Proteomes" id="UP001597151">
    <property type="component" value="Unassembled WGS sequence"/>
</dbReference>
<proteinExistence type="predicted"/>
<name>A0ABW3TFF1_9RHOB</name>
<feature type="region of interest" description="Disordered" evidence="1">
    <location>
        <begin position="44"/>
        <end position="71"/>
    </location>
</feature>
<sequence>MDCTINRVIADAEFDAVDVRTCAALTGKGLGVLTEIDAIATMKTIKKKSRTDSHPRRGPRTSAEGRRGRLR</sequence>